<keyword evidence="1 4" id="KW-0732">Signal</keyword>
<reference evidence="6 7" key="1">
    <citation type="submission" date="2024-04" db="EMBL/GenBank/DDBJ databases">
        <title>genome sequences of Mucor flavus KT1a and Helicostylum pulchrum KT1b strains isolation_sourced from the surface of a dry-aged beef.</title>
        <authorList>
            <person name="Toyotome T."/>
            <person name="Hosono M."/>
            <person name="Torimaru M."/>
            <person name="Fukuda K."/>
            <person name="Mikami N."/>
        </authorList>
    </citation>
    <scope>NUCLEOTIDE SEQUENCE [LARGE SCALE GENOMIC DNA]</scope>
    <source>
        <strain evidence="6 7">KT1b</strain>
    </source>
</reference>
<evidence type="ECO:0000313" key="7">
    <source>
        <dbReference type="Proteomes" id="UP001476247"/>
    </source>
</evidence>
<keyword evidence="2" id="KW-0378">Hydrolase</keyword>
<dbReference type="PANTHER" id="PTHR10963:SF22">
    <property type="entry name" value="GLYCOSIDASE CRH2-RELATED"/>
    <property type="match status" value="1"/>
</dbReference>
<sequence length="268" mass="29486">MLVPFTSIGLVTIFSSLVQAYVLPESPQHPPCVDSHSTFGDSLDGWILERGSTANNYEHSPTDGLVMKITAPGEYVRLNDNSTVDNLPYNKVEGKGFTFNATSYMQYGRFSATVKSADVPGAVTAVILIADDGDEIDFELLAGGSETITSNYFWGKKIVYGANGRTIDPPAKATWEQFYTYTIDWSPERIIWYIDGKEIRRTTKAETGIAYPSSAARVQIGLWDGSGVSGTAQWARGPIDWKARNNKDIRAYVKDVTIECASKDNKVV</sequence>
<dbReference type="Pfam" id="PF00722">
    <property type="entry name" value="Glyco_hydro_16"/>
    <property type="match status" value="1"/>
</dbReference>
<evidence type="ECO:0000259" key="5">
    <source>
        <dbReference type="PROSITE" id="PS51762"/>
    </source>
</evidence>
<gene>
    <name evidence="6" type="ORF">HPULCUR_005794</name>
</gene>
<dbReference type="Gene3D" id="2.60.120.200">
    <property type="match status" value="1"/>
</dbReference>
<dbReference type="SUPFAM" id="SSF49899">
    <property type="entry name" value="Concanavalin A-like lectins/glucanases"/>
    <property type="match status" value="1"/>
</dbReference>
<dbReference type="EMBL" id="BAABUJ010000015">
    <property type="protein sequence ID" value="GAA5800365.1"/>
    <property type="molecule type" value="Genomic_DNA"/>
</dbReference>
<evidence type="ECO:0000256" key="1">
    <source>
        <dbReference type="ARBA" id="ARBA00022729"/>
    </source>
</evidence>
<feature type="chain" id="PRO_5045086620" description="GH16 domain-containing protein" evidence="4">
    <location>
        <begin position="21"/>
        <end position="268"/>
    </location>
</feature>
<protein>
    <recommendedName>
        <fullName evidence="5">GH16 domain-containing protein</fullName>
    </recommendedName>
</protein>
<dbReference type="InterPro" id="IPR050546">
    <property type="entry name" value="Glycosyl_Hydrlase_16"/>
</dbReference>
<dbReference type="Proteomes" id="UP001476247">
    <property type="component" value="Unassembled WGS sequence"/>
</dbReference>
<evidence type="ECO:0000256" key="2">
    <source>
        <dbReference type="ARBA" id="ARBA00022801"/>
    </source>
</evidence>
<feature type="signal peptide" evidence="4">
    <location>
        <begin position="1"/>
        <end position="20"/>
    </location>
</feature>
<dbReference type="InterPro" id="IPR013320">
    <property type="entry name" value="ConA-like_dom_sf"/>
</dbReference>
<evidence type="ECO:0000313" key="6">
    <source>
        <dbReference type="EMBL" id="GAA5800365.1"/>
    </source>
</evidence>
<evidence type="ECO:0000256" key="3">
    <source>
        <dbReference type="ARBA" id="ARBA00023295"/>
    </source>
</evidence>
<keyword evidence="7" id="KW-1185">Reference proteome</keyword>
<keyword evidence="3" id="KW-0326">Glycosidase</keyword>
<dbReference type="PANTHER" id="PTHR10963">
    <property type="entry name" value="GLYCOSYL HYDROLASE-RELATED"/>
    <property type="match status" value="1"/>
</dbReference>
<comment type="caution">
    <text evidence="6">The sequence shown here is derived from an EMBL/GenBank/DDBJ whole genome shotgun (WGS) entry which is preliminary data.</text>
</comment>
<dbReference type="PROSITE" id="PS51762">
    <property type="entry name" value="GH16_2"/>
    <property type="match status" value="1"/>
</dbReference>
<organism evidence="6 7">
    <name type="scientific">Helicostylum pulchrum</name>
    <dbReference type="NCBI Taxonomy" id="562976"/>
    <lineage>
        <taxon>Eukaryota</taxon>
        <taxon>Fungi</taxon>
        <taxon>Fungi incertae sedis</taxon>
        <taxon>Mucoromycota</taxon>
        <taxon>Mucoromycotina</taxon>
        <taxon>Mucoromycetes</taxon>
        <taxon>Mucorales</taxon>
        <taxon>Mucorineae</taxon>
        <taxon>Mucoraceae</taxon>
        <taxon>Helicostylum</taxon>
    </lineage>
</organism>
<evidence type="ECO:0000256" key="4">
    <source>
        <dbReference type="SAM" id="SignalP"/>
    </source>
</evidence>
<name>A0ABP9Y0Y5_9FUNG</name>
<dbReference type="InterPro" id="IPR000757">
    <property type="entry name" value="Beta-glucanase-like"/>
</dbReference>
<accession>A0ABP9Y0Y5</accession>
<feature type="domain" description="GH16" evidence="5">
    <location>
        <begin position="16"/>
        <end position="243"/>
    </location>
</feature>
<proteinExistence type="predicted"/>